<name>A0A8S5P119_9CAUD</name>
<dbReference type="InterPro" id="IPR036388">
    <property type="entry name" value="WH-like_DNA-bd_sf"/>
</dbReference>
<dbReference type="GO" id="GO:0003700">
    <property type="term" value="F:DNA-binding transcription factor activity"/>
    <property type="evidence" value="ECO:0007669"/>
    <property type="project" value="InterPro"/>
</dbReference>
<reference evidence="2" key="1">
    <citation type="journal article" date="2021" name="Proc. Natl. Acad. Sci. U.S.A.">
        <title>A Catalog of Tens of Thousands of Viruses from Human Metagenomes Reveals Hidden Associations with Chronic Diseases.</title>
        <authorList>
            <person name="Tisza M.J."/>
            <person name="Buck C.B."/>
        </authorList>
    </citation>
    <scope>NUCLEOTIDE SEQUENCE</scope>
    <source>
        <strain evidence="2">Ct8Uw4</strain>
    </source>
</reference>
<feature type="domain" description="HTH arsR-type" evidence="1">
    <location>
        <begin position="26"/>
        <end position="56"/>
    </location>
</feature>
<sequence>MSVELTKPRNRRQEIWNCLRRHKERFQTTAEIAESCGLQVPAVYAYLKCLHKAGYVGIQYPLGYDKHYGYRLERDCGTDAPRLKADGTAARCGIHEALWRTMKILKTFDFDCLIAHVRMTHDVSRDMVKYYTLALERAGYLKNTGSARKKSFVLLKNTGSKAPYVMAVKEVYDPNLDEIVLRDVPEYE</sequence>
<dbReference type="Pfam" id="PF01022">
    <property type="entry name" value="HTH_5"/>
    <property type="match status" value="1"/>
</dbReference>
<evidence type="ECO:0000313" key="2">
    <source>
        <dbReference type="EMBL" id="DAE00674.1"/>
    </source>
</evidence>
<dbReference type="InterPro" id="IPR036390">
    <property type="entry name" value="WH_DNA-bd_sf"/>
</dbReference>
<evidence type="ECO:0000259" key="1">
    <source>
        <dbReference type="Pfam" id="PF01022"/>
    </source>
</evidence>
<protein>
    <recommendedName>
        <fullName evidence="1">HTH arsR-type domain-containing protein</fullName>
    </recommendedName>
</protein>
<dbReference type="SUPFAM" id="SSF46785">
    <property type="entry name" value="Winged helix' DNA-binding domain"/>
    <property type="match status" value="1"/>
</dbReference>
<organism evidence="2">
    <name type="scientific">Myoviridae sp. ct8Uw4</name>
    <dbReference type="NCBI Taxonomy" id="2825040"/>
    <lineage>
        <taxon>Viruses</taxon>
        <taxon>Duplodnaviria</taxon>
        <taxon>Heunggongvirae</taxon>
        <taxon>Uroviricota</taxon>
        <taxon>Caudoviricetes</taxon>
    </lineage>
</organism>
<dbReference type="Gene3D" id="1.10.10.10">
    <property type="entry name" value="Winged helix-like DNA-binding domain superfamily/Winged helix DNA-binding domain"/>
    <property type="match status" value="1"/>
</dbReference>
<proteinExistence type="predicted"/>
<accession>A0A8S5P119</accession>
<dbReference type="EMBL" id="BK015307">
    <property type="protein sequence ID" value="DAE00674.1"/>
    <property type="molecule type" value="Genomic_DNA"/>
</dbReference>
<dbReference type="InterPro" id="IPR001845">
    <property type="entry name" value="HTH_ArsR_DNA-bd_dom"/>
</dbReference>